<reference evidence="2" key="2">
    <citation type="journal article" date="2015" name="Data Brief">
        <title>Shoot transcriptome of the giant reed, Arundo donax.</title>
        <authorList>
            <person name="Barrero R.A."/>
            <person name="Guerrero F.D."/>
            <person name="Moolhuijzen P."/>
            <person name="Goolsby J.A."/>
            <person name="Tidwell J."/>
            <person name="Bellgard S.E."/>
            <person name="Bellgard M.I."/>
        </authorList>
    </citation>
    <scope>NUCLEOTIDE SEQUENCE</scope>
    <source>
        <tissue evidence="2">Shoot tissue taken approximately 20 cm above the soil surface</tissue>
    </source>
</reference>
<evidence type="ECO:0000256" key="1">
    <source>
        <dbReference type="SAM" id="Phobius"/>
    </source>
</evidence>
<sequence length="60" mass="7078">MMLTETAKPTLVFMFHLKPMLTFRPSKNDVAYFLFMTFRSPILCFVFLHPSFMPWPTESG</sequence>
<reference evidence="2" key="1">
    <citation type="submission" date="2014-09" db="EMBL/GenBank/DDBJ databases">
        <authorList>
            <person name="Magalhaes I.L.F."/>
            <person name="Oliveira U."/>
            <person name="Santos F.R."/>
            <person name="Vidigal T.H.D.A."/>
            <person name="Brescovit A.D."/>
            <person name="Santos A.J."/>
        </authorList>
    </citation>
    <scope>NUCLEOTIDE SEQUENCE</scope>
    <source>
        <tissue evidence="2">Shoot tissue taken approximately 20 cm above the soil surface</tissue>
    </source>
</reference>
<dbReference type="AlphaFoldDB" id="A0A0A9BY86"/>
<evidence type="ECO:0000313" key="2">
    <source>
        <dbReference type="EMBL" id="JAD69014.1"/>
    </source>
</evidence>
<protein>
    <submittedName>
        <fullName evidence="2">Uncharacterized protein</fullName>
    </submittedName>
</protein>
<keyword evidence="1" id="KW-1133">Transmembrane helix</keyword>
<keyword evidence="1" id="KW-0812">Transmembrane</keyword>
<accession>A0A0A9BY86</accession>
<feature type="transmembrane region" description="Helical" evidence="1">
    <location>
        <begin position="30"/>
        <end position="52"/>
    </location>
</feature>
<organism evidence="2">
    <name type="scientific">Arundo donax</name>
    <name type="common">Giant reed</name>
    <name type="synonym">Donax arundinaceus</name>
    <dbReference type="NCBI Taxonomy" id="35708"/>
    <lineage>
        <taxon>Eukaryota</taxon>
        <taxon>Viridiplantae</taxon>
        <taxon>Streptophyta</taxon>
        <taxon>Embryophyta</taxon>
        <taxon>Tracheophyta</taxon>
        <taxon>Spermatophyta</taxon>
        <taxon>Magnoliopsida</taxon>
        <taxon>Liliopsida</taxon>
        <taxon>Poales</taxon>
        <taxon>Poaceae</taxon>
        <taxon>PACMAD clade</taxon>
        <taxon>Arundinoideae</taxon>
        <taxon>Arundineae</taxon>
        <taxon>Arundo</taxon>
    </lineage>
</organism>
<proteinExistence type="predicted"/>
<dbReference type="EMBL" id="GBRH01228881">
    <property type="protein sequence ID" value="JAD69014.1"/>
    <property type="molecule type" value="Transcribed_RNA"/>
</dbReference>
<name>A0A0A9BY86_ARUDO</name>
<keyword evidence="1" id="KW-0472">Membrane</keyword>